<dbReference type="Proteomes" id="UP001303473">
    <property type="component" value="Unassembled WGS sequence"/>
</dbReference>
<dbReference type="EMBL" id="MU853776">
    <property type="protein sequence ID" value="KAK3942095.1"/>
    <property type="molecule type" value="Genomic_DNA"/>
</dbReference>
<gene>
    <name evidence="1" type="ORF">QBC46DRAFT_380606</name>
</gene>
<evidence type="ECO:0000313" key="2">
    <source>
        <dbReference type="Proteomes" id="UP001303473"/>
    </source>
</evidence>
<name>A0AAN6S6D6_9PEZI</name>
<evidence type="ECO:0000313" key="1">
    <source>
        <dbReference type="EMBL" id="KAK3942095.1"/>
    </source>
</evidence>
<organism evidence="1 2">
    <name type="scientific">Diplogelasinospora grovesii</name>
    <dbReference type="NCBI Taxonomy" id="303347"/>
    <lineage>
        <taxon>Eukaryota</taxon>
        <taxon>Fungi</taxon>
        <taxon>Dikarya</taxon>
        <taxon>Ascomycota</taxon>
        <taxon>Pezizomycotina</taxon>
        <taxon>Sordariomycetes</taxon>
        <taxon>Sordariomycetidae</taxon>
        <taxon>Sordariales</taxon>
        <taxon>Diplogelasinosporaceae</taxon>
        <taxon>Diplogelasinospora</taxon>
    </lineage>
</organism>
<protein>
    <submittedName>
        <fullName evidence="1">Uncharacterized protein</fullName>
    </submittedName>
</protein>
<accession>A0AAN6S6D6</accession>
<dbReference type="AlphaFoldDB" id="A0AAN6S6D6"/>
<keyword evidence="2" id="KW-1185">Reference proteome</keyword>
<reference evidence="2" key="1">
    <citation type="journal article" date="2023" name="Mol. Phylogenet. Evol.">
        <title>Genome-scale phylogeny and comparative genomics of the fungal order Sordariales.</title>
        <authorList>
            <person name="Hensen N."/>
            <person name="Bonometti L."/>
            <person name="Westerberg I."/>
            <person name="Brannstrom I.O."/>
            <person name="Guillou S."/>
            <person name="Cros-Aarteil S."/>
            <person name="Calhoun S."/>
            <person name="Haridas S."/>
            <person name="Kuo A."/>
            <person name="Mondo S."/>
            <person name="Pangilinan J."/>
            <person name="Riley R."/>
            <person name="LaButti K."/>
            <person name="Andreopoulos B."/>
            <person name="Lipzen A."/>
            <person name="Chen C."/>
            <person name="Yan M."/>
            <person name="Daum C."/>
            <person name="Ng V."/>
            <person name="Clum A."/>
            <person name="Steindorff A."/>
            <person name="Ohm R.A."/>
            <person name="Martin F."/>
            <person name="Silar P."/>
            <person name="Natvig D.O."/>
            <person name="Lalanne C."/>
            <person name="Gautier V."/>
            <person name="Ament-Velasquez S.L."/>
            <person name="Kruys A."/>
            <person name="Hutchinson M.I."/>
            <person name="Powell A.J."/>
            <person name="Barry K."/>
            <person name="Miller A.N."/>
            <person name="Grigoriev I.V."/>
            <person name="Debuchy R."/>
            <person name="Gladieux P."/>
            <person name="Hiltunen Thoren M."/>
            <person name="Johannesson H."/>
        </authorList>
    </citation>
    <scope>NUCLEOTIDE SEQUENCE [LARGE SCALE GENOMIC DNA]</scope>
    <source>
        <strain evidence="2">CBS 340.73</strain>
    </source>
</reference>
<comment type="caution">
    <text evidence="1">The sequence shown here is derived from an EMBL/GenBank/DDBJ whole genome shotgun (WGS) entry which is preliminary data.</text>
</comment>
<sequence>MIIDFEQVKFDTTKAWEESSNRASVGSLMSYFMTTRKPGRVLPISSSFPCI</sequence>
<proteinExistence type="predicted"/>